<dbReference type="PANTHER" id="PTHR11319">
    <property type="entry name" value="G PROTEIN-COUPLED RECEPTOR-RELATED"/>
    <property type="match status" value="1"/>
</dbReference>
<feature type="region of interest" description="Disordered" evidence="1">
    <location>
        <begin position="52"/>
        <end position="77"/>
    </location>
</feature>
<feature type="transmembrane region" description="Helical" evidence="2">
    <location>
        <begin position="100"/>
        <end position="120"/>
    </location>
</feature>
<evidence type="ECO:0000313" key="4">
    <source>
        <dbReference type="Proteomes" id="UP000688137"/>
    </source>
</evidence>
<dbReference type="EMBL" id="CAJJDM010000163">
    <property type="protein sequence ID" value="CAD8114148.1"/>
    <property type="molecule type" value="Genomic_DNA"/>
</dbReference>
<accession>A0A8S1QEA0</accession>
<evidence type="ECO:0000256" key="2">
    <source>
        <dbReference type="SAM" id="Phobius"/>
    </source>
</evidence>
<dbReference type="Proteomes" id="UP000688137">
    <property type="component" value="Unassembled WGS sequence"/>
</dbReference>
<sequence>MQNAVLSEEVGRLMAQVPPLIEPVGATLFQSANQNPSINECCQFGSPSKKIKKEQKGQDKLKSSNKKNTRGSRGQKRKIKTSNEYYQTFKHLYILDMEGIFIKMLFIYLWIFQVIFTFNIKFTISFQFIDITSNTTQFMASSLDCFLSEVSEIELIYIRIIATILLILNHFDRLSNIYISHLNKFLNLNYFE</sequence>
<keyword evidence="4" id="KW-1185">Reference proteome</keyword>
<keyword evidence="2" id="KW-1133">Transmembrane helix</keyword>
<keyword evidence="2" id="KW-0472">Membrane</keyword>
<proteinExistence type="predicted"/>
<comment type="caution">
    <text evidence="3">The sequence shown here is derived from an EMBL/GenBank/DDBJ whole genome shotgun (WGS) entry which is preliminary data.</text>
</comment>
<name>A0A8S1QEA0_PARPR</name>
<dbReference type="AlphaFoldDB" id="A0A8S1QEA0"/>
<gene>
    <name evidence="3" type="ORF">PPRIM_AZ9-3.1.T1580050</name>
</gene>
<reference evidence="3" key="1">
    <citation type="submission" date="2021-01" db="EMBL/GenBank/DDBJ databases">
        <authorList>
            <consortium name="Genoscope - CEA"/>
            <person name="William W."/>
        </authorList>
    </citation>
    <scope>NUCLEOTIDE SEQUENCE</scope>
</reference>
<organism evidence="3 4">
    <name type="scientific">Paramecium primaurelia</name>
    <dbReference type="NCBI Taxonomy" id="5886"/>
    <lineage>
        <taxon>Eukaryota</taxon>
        <taxon>Sar</taxon>
        <taxon>Alveolata</taxon>
        <taxon>Ciliophora</taxon>
        <taxon>Intramacronucleata</taxon>
        <taxon>Oligohymenophorea</taxon>
        <taxon>Peniculida</taxon>
        <taxon>Parameciidae</taxon>
        <taxon>Paramecium</taxon>
    </lineage>
</organism>
<keyword evidence="2" id="KW-0812">Transmembrane</keyword>
<protein>
    <recommendedName>
        <fullName evidence="5">Transmembrane protein</fullName>
    </recommendedName>
</protein>
<feature type="compositionally biased region" description="Basic residues" evidence="1">
    <location>
        <begin position="63"/>
        <end position="77"/>
    </location>
</feature>
<evidence type="ECO:0000313" key="3">
    <source>
        <dbReference type="EMBL" id="CAD8114148.1"/>
    </source>
</evidence>
<dbReference type="PANTHER" id="PTHR11319:SF35">
    <property type="entry name" value="OUTER MEMBRANE PROTEIN PMPC-RELATED"/>
    <property type="match status" value="1"/>
</dbReference>
<evidence type="ECO:0008006" key="5">
    <source>
        <dbReference type="Google" id="ProtNLM"/>
    </source>
</evidence>
<evidence type="ECO:0000256" key="1">
    <source>
        <dbReference type="SAM" id="MobiDB-lite"/>
    </source>
</evidence>